<dbReference type="InterPro" id="IPR001810">
    <property type="entry name" value="F-box_dom"/>
</dbReference>
<feature type="domain" description="F-box" evidence="1">
    <location>
        <begin position="16"/>
        <end position="62"/>
    </location>
</feature>
<dbReference type="PROSITE" id="PS50181">
    <property type="entry name" value="FBOX"/>
    <property type="match status" value="1"/>
</dbReference>
<accession>A0A2G8SMI6</accession>
<dbReference type="AlphaFoldDB" id="A0A2G8SMI6"/>
<dbReference type="InterPro" id="IPR036047">
    <property type="entry name" value="F-box-like_dom_sf"/>
</dbReference>
<evidence type="ECO:0000313" key="3">
    <source>
        <dbReference type="Proteomes" id="UP000230002"/>
    </source>
</evidence>
<sequence length="609" mass="68366">MDGGAHNICNLKVSSTEMHSELPADILFLIFSLLGGDDITRCMRVCLRFTDLIRSDLYLQYKIDLAQNSMVDGSLSTLPISERQKRLREYSSRFRDGTFDHEDLSAHPHYSHQVCDGLPGWNMRVVAHHSLSTLYSENSRYDVTLSLFTPGSLQAGVQSSRYLLPIGAAGGEGLIIAQWAIDGAQDLLVIAETADMDVPEDSRRRPDEVHFRFYSVEESSTGVCPTPHPAAKFPALQFVAPALPGIDDDVPPTVKIVELHIAGPYVIWEVAVIRGEFRSVFVEACNWRTGDVISRINVGTLLVNIIPLDYPYLLVIPKALEAHPQSLAIYNFSRAPAHESDIEPSERRVCTLQLPAETLEPEERIRSHRIYTGDRPQTREGHFLPDPSHSVVVLTFFIACPHPEDPRDAERETHLLIPRATLLAHIRAAESESRQSKIQKNNSDATAVPWAEWGPHADGCLRLRGQRRAPWSLTRGLVCVPCGSRFPLVAFDDPDDECKIASVCVFDVNPLAARRRRQMLARREDGTDDVRSGEGSTAIVDDIEEMLPGVVDADCSRIPWVAYRFRLPYNPEEWPYGHVMDSVVMTMTGFAIQFGWVPEWNRRSQTWTV</sequence>
<dbReference type="Pfam" id="PF12937">
    <property type="entry name" value="F-box-like"/>
    <property type="match status" value="1"/>
</dbReference>
<comment type="caution">
    <text evidence="2">The sequence shown here is derived from an EMBL/GenBank/DDBJ whole genome shotgun (WGS) entry which is preliminary data.</text>
</comment>
<organism evidence="2 3">
    <name type="scientific">Ganoderma sinense ZZ0214-1</name>
    <dbReference type="NCBI Taxonomy" id="1077348"/>
    <lineage>
        <taxon>Eukaryota</taxon>
        <taxon>Fungi</taxon>
        <taxon>Dikarya</taxon>
        <taxon>Basidiomycota</taxon>
        <taxon>Agaricomycotina</taxon>
        <taxon>Agaricomycetes</taxon>
        <taxon>Polyporales</taxon>
        <taxon>Polyporaceae</taxon>
        <taxon>Ganoderma</taxon>
    </lineage>
</organism>
<gene>
    <name evidence="2" type="ORF">GSI_02730</name>
</gene>
<dbReference type="EMBL" id="AYKW01000004">
    <property type="protein sequence ID" value="PIL34943.1"/>
    <property type="molecule type" value="Genomic_DNA"/>
</dbReference>
<keyword evidence="3" id="KW-1185">Reference proteome</keyword>
<dbReference type="Proteomes" id="UP000230002">
    <property type="component" value="Unassembled WGS sequence"/>
</dbReference>
<dbReference type="OrthoDB" id="2745718at2759"/>
<dbReference type="SUPFAM" id="SSF81383">
    <property type="entry name" value="F-box domain"/>
    <property type="match status" value="1"/>
</dbReference>
<proteinExistence type="predicted"/>
<dbReference type="SMART" id="SM00256">
    <property type="entry name" value="FBOX"/>
    <property type="match status" value="1"/>
</dbReference>
<reference evidence="2 3" key="1">
    <citation type="journal article" date="2015" name="Sci. Rep.">
        <title>Chromosome-level genome map provides insights into diverse defense mechanisms in the medicinal fungus Ganoderma sinense.</title>
        <authorList>
            <person name="Zhu Y."/>
            <person name="Xu J."/>
            <person name="Sun C."/>
            <person name="Zhou S."/>
            <person name="Xu H."/>
            <person name="Nelson D.R."/>
            <person name="Qian J."/>
            <person name="Song J."/>
            <person name="Luo H."/>
            <person name="Xiang L."/>
            <person name="Li Y."/>
            <person name="Xu Z."/>
            <person name="Ji A."/>
            <person name="Wang L."/>
            <person name="Lu S."/>
            <person name="Hayward A."/>
            <person name="Sun W."/>
            <person name="Li X."/>
            <person name="Schwartz D.C."/>
            <person name="Wang Y."/>
            <person name="Chen S."/>
        </authorList>
    </citation>
    <scope>NUCLEOTIDE SEQUENCE [LARGE SCALE GENOMIC DNA]</scope>
    <source>
        <strain evidence="2 3">ZZ0214-1</strain>
    </source>
</reference>
<protein>
    <recommendedName>
        <fullName evidence="1">F-box domain-containing protein</fullName>
    </recommendedName>
</protein>
<evidence type="ECO:0000313" key="2">
    <source>
        <dbReference type="EMBL" id="PIL34943.1"/>
    </source>
</evidence>
<name>A0A2G8SMI6_9APHY</name>
<evidence type="ECO:0000259" key="1">
    <source>
        <dbReference type="PROSITE" id="PS50181"/>
    </source>
</evidence>
<dbReference type="Gene3D" id="1.20.1280.50">
    <property type="match status" value="1"/>
</dbReference>